<organism evidence="3 4">
    <name type="scientific">Candidatus Allocopromorpha excrementipullorum</name>
    <dbReference type="NCBI Taxonomy" id="2840743"/>
    <lineage>
        <taxon>Bacteria</taxon>
        <taxon>Bacillati</taxon>
        <taxon>Bacillota</taxon>
        <taxon>Clostridia</taxon>
        <taxon>Eubacteriales</taxon>
        <taxon>Eubacteriaceae</taxon>
        <taxon>Eubacteriaceae incertae sedis</taxon>
        <taxon>Candidatus Allocopromorpha</taxon>
    </lineage>
</organism>
<reference evidence="3" key="2">
    <citation type="journal article" date="2021" name="PeerJ">
        <title>Extensive microbial diversity within the chicken gut microbiome revealed by metagenomics and culture.</title>
        <authorList>
            <person name="Gilroy R."/>
            <person name="Ravi A."/>
            <person name="Getino M."/>
            <person name="Pursley I."/>
            <person name="Horton D.L."/>
            <person name="Alikhan N.F."/>
            <person name="Baker D."/>
            <person name="Gharbi K."/>
            <person name="Hall N."/>
            <person name="Watson M."/>
            <person name="Adriaenssens E.M."/>
            <person name="Foster-Nyarko E."/>
            <person name="Jarju S."/>
            <person name="Secka A."/>
            <person name="Antonio M."/>
            <person name="Oren A."/>
            <person name="Chaudhuri R.R."/>
            <person name="La Ragione R."/>
            <person name="Hildebrand F."/>
            <person name="Pallen M.J."/>
        </authorList>
    </citation>
    <scope>NUCLEOTIDE SEQUENCE</scope>
    <source>
        <strain evidence="3">ChiSjej4B22-8349</strain>
    </source>
</reference>
<name>A0A9D1SVA7_9FIRM</name>
<protein>
    <submittedName>
        <fullName evidence="3">IS66 family transposase</fullName>
    </submittedName>
</protein>
<dbReference type="EMBL" id="DVOB01000158">
    <property type="protein sequence ID" value="HIU96519.1"/>
    <property type="molecule type" value="Genomic_DNA"/>
</dbReference>
<sequence length="528" mass="61270">MKQIDLSSMTKAELEKYALDTSRKLDEVSAELEYYRKMFRLSQAKRFGRKSEKSLIDDGQQECFFNEIEKEADLRLPEPKAEKACPVRKIKRKGKKDAFISALRKTDPVEYVLTEEEQLCPVCGHKLHEMTKRIHREVEIIPAKAVVREHIQYIYSCRNCEKNGTEATIIASPMTRSLLRGSILSPSLGAYVITRKYENRDPLDKISKDLKRYGVNISKATLSNWMILLTQNYLKAVYDRMYEKLLSYDIIQADETSLSVLRDKTREKSYMWMFRSGKGIPPIVLYHYADGSRAGYVPETFLKEYHGYLQTDGYQGYLSVNDDIIHVGCLAHARRYYADALEVLNDKGSPGALKIKEGIVWCDKLFLLDAKCHELSTEEERSEFRKTTMRKVFEGFFAWAEEESQKPLPKGLYLKALNYTINQRKPLMNTLLDERLEVSNNRSERAIKPFVMGRKNWLFCNTPRGAKSSAILYSIVVSAIENDLLPFEYLSYLLDQLRRIDLNDKEAIDSLMPYSEQLPDTCRRKENE</sequence>
<dbReference type="InterPro" id="IPR024474">
    <property type="entry name" value="Znf_dom_IS66"/>
</dbReference>
<dbReference type="Pfam" id="PF13005">
    <property type="entry name" value="zf-IS66"/>
    <property type="match status" value="1"/>
</dbReference>
<feature type="domain" description="Transposase IS66 zinc-finger binding" evidence="2">
    <location>
        <begin position="118"/>
        <end position="161"/>
    </location>
</feature>
<dbReference type="AlphaFoldDB" id="A0A9D1SVA7"/>
<gene>
    <name evidence="3" type="ORF">IAD25_07440</name>
</gene>
<dbReference type="PANTHER" id="PTHR33678:SF2">
    <property type="match status" value="1"/>
</dbReference>
<dbReference type="PANTHER" id="PTHR33678">
    <property type="entry name" value="BLL1576 PROTEIN"/>
    <property type="match status" value="1"/>
</dbReference>
<evidence type="ECO:0000259" key="1">
    <source>
        <dbReference type="Pfam" id="PF03050"/>
    </source>
</evidence>
<dbReference type="InterPro" id="IPR004291">
    <property type="entry name" value="Transposase_IS66_central"/>
</dbReference>
<dbReference type="InterPro" id="IPR052344">
    <property type="entry name" value="Transposase-related"/>
</dbReference>
<accession>A0A9D1SVA7</accession>
<reference evidence="3" key="1">
    <citation type="submission" date="2020-10" db="EMBL/GenBank/DDBJ databases">
        <authorList>
            <person name="Gilroy R."/>
        </authorList>
    </citation>
    <scope>NUCLEOTIDE SEQUENCE</scope>
    <source>
        <strain evidence="3">ChiSjej4B22-8349</strain>
    </source>
</reference>
<dbReference type="NCBIfam" id="NF033517">
    <property type="entry name" value="transpos_IS66"/>
    <property type="match status" value="1"/>
</dbReference>
<feature type="domain" description="Transposase IS66 central" evidence="1">
    <location>
        <begin position="182"/>
        <end position="467"/>
    </location>
</feature>
<evidence type="ECO:0000259" key="2">
    <source>
        <dbReference type="Pfam" id="PF13005"/>
    </source>
</evidence>
<evidence type="ECO:0000313" key="3">
    <source>
        <dbReference type="EMBL" id="HIU96519.1"/>
    </source>
</evidence>
<evidence type="ECO:0000313" key="4">
    <source>
        <dbReference type="Proteomes" id="UP000824130"/>
    </source>
</evidence>
<dbReference type="Pfam" id="PF03050">
    <property type="entry name" value="DDE_Tnp_IS66"/>
    <property type="match status" value="1"/>
</dbReference>
<comment type="caution">
    <text evidence="3">The sequence shown here is derived from an EMBL/GenBank/DDBJ whole genome shotgun (WGS) entry which is preliminary data.</text>
</comment>
<dbReference type="Proteomes" id="UP000824130">
    <property type="component" value="Unassembled WGS sequence"/>
</dbReference>
<proteinExistence type="predicted"/>